<proteinExistence type="predicted"/>
<dbReference type="EMBL" id="CDMZ01000063">
    <property type="protein sequence ID" value="CEM05728.1"/>
    <property type="molecule type" value="Genomic_DNA"/>
</dbReference>
<dbReference type="VEuPathDB" id="CryptoDB:Cvel_14711"/>
<gene>
    <name evidence="2" type="ORF">Cvel_14711</name>
</gene>
<evidence type="ECO:0000256" key="1">
    <source>
        <dbReference type="SAM" id="MobiDB-lite"/>
    </source>
</evidence>
<dbReference type="AlphaFoldDB" id="A0A0G4F1V0"/>
<accession>A0A0G4F1V0</accession>
<evidence type="ECO:0000313" key="2">
    <source>
        <dbReference type="EMBL" id="CEM05728.1"/>
    </source>
</evidence>
<name>A0A0G4F1V0_9ALVE</name>
<feature type="region of interest" description="Disordered" evidence="1">
    <location>
        <begin position="26"/>
        <end position="51"/>
    </location>
</feature>
<reference evidence="2" key="1">
    <citation type="submission" date="2014-11" db="EMBL/GenBank/DDBJ databases">
        <authorList>
            <person name="Otto D Thomas"/>
            <person name="Naeem Raeece"/>
        </authorList>
    </citation>
    <scope>NUCLEOTIDE SEQUENCE</scope>
</reference>
<protein>
    <submittedName>
        <fullName evidence="2">Uncharacterized protein</fullName>
    </submittedName>
</protein>
<sequence length="249" mass="27134">MRAYRHGVLIGNWNEDKFGLEHAHRGPRPWANPGSTYTGDVGWKTPSDGTSGGKGIERGALPKAMTNVQGDLLFGHLNATGRQEEDFSRREFTSNNRFFYQPPGLVFAGSLSSNRYCGPVEPTTLQSKRLPPPFGHGHQHRDGMGFGHLVKESREQTLRSSYTRFAEHAAMANAQSAYMVPNPAHKFTSRMTMTGKAALNPPVPADVLQSNTVASFQATAGGNLPVPPTMSGSAQKCSVKDLFDPDTYN</sequence>
<organism evidence="2">
    <name type="scientific">Chromera velia CCMP2878</name>
    <dbReference type="NCBI Taxonomy" id="1169474"/>
    <lineage>
        <taxon>Eukaryota</taxon>
        <taxon>Sar</taxon>
        <taxon>Alveolata</taxon>
        <taxon>Colpodellida</taxon>
        <taxon>Chromeraceae</taxon>
        <taxon>Chromera</taxon>
    </lineage>
</organism>